<dbReference type="InterPro" id="IPR035919">
    <property type="entry name" value="EAL_sf"/>
</dbReference>
<dbReference type="SUPFAM" id="SSF55073">
    <property type="entry name" value="Nucleotide cyclase"/>
    <property type="match status" value="1"/>
</dbReference>
<dbReference type="PROSITE" id="PS50883">
    <property type="entry name" value="EAL"/>
    <property type="match status" value="1"/>
</dbReference>
<accession>A0ABS7TAF5</accession>
<dbReference type="PANTHER" id="PTHR33121:SF70">
    <property type="entry name" value="SIGNALING PROTEIN YKOW"/>
    <property type="match status" value="1"/>
</dbReference>
<dbReference type="CDD" id="cd00156">
    <property type="entry name" value="REC"/>
    <property type="match status" value="1"/>
</dbReference>
<keyword evidence="6" id="KW-1185">Reference proteome</keyword>
<dbReference type="PROSITE" id="PS50887">
    <property type="entry name" value="GGDEF"/>
    <property type="match status" value="1"/>
</dbReference>
<dbReference type="InterPro" id="IPR001633">
    <property type="entry name" value="EAL_dom"/>
</dbReference>
<reference evidence="5" key="1">
    <citation type="submission" date="2021-09" db="EMBL/GenBank/DDBJ databases">
        <authorList>
            <person name="Wu T."/>
            <person name="Guo S.Z."/>
        </authorList>
    </citation>
    <scope>NUCLEOTIDE SEQUENCE</scope>
    <source>
        <strain evidence="5">RSS-23</strain>
    </source>
</reference>
<feature type="domain" description="Response regulatory" evidence="2">
    <location>
        <begin position="16"/>
        <end position="132"/>
    </location>
</feature>
<evidence type="ECO:0000256" key="1">
    <source>
        <dbReference type="PROSITE-ProRule" id="PRU00169"/>
    </source>
</evidence>
<proteinExistence type="predicted"/>
<dbReference type="InterPro" id="IPR043128">
    <property type="entry name" value="Rev_trsase/Diguanyl_cyclase"/>
</dbReference>
<dbReference type="InterPro" id="IPR000160">
    <property type="entry name" value="GGDEF_dom"/>
</dbReference>
<dbReference type="InterPro" id="IPR001789">
    <property type="entry name" value="Sig_transdc_resp-reg_receiver"/>
</dbReference>
<evidence type="ECO:0000259" key="2">
    <source>
        <dbReference type="PROSITE" id="PS50110"/>
    </source>
</evidence>
<evidence type="ECO:0000313" key="6">
    <source>
        <dbReference type="Proteomes" id="UP001430290"/>
    </source>
</evidence>
<protein>
    <submittedName>
        <fullName evidence="5">EAL domain-containing protein</fullName>
    </submittedName>
</protein>
<dbReference type="Gene3D" id="3.20.20.450">
    <property type="entry name" value="EAL domain"/>
    <property type="match status" value="1"/>
</dbReference>
<dbReference type="Pfam" id="PF00990">
    <property type="entry name" value="GGDEF"/>
    <property type="match status" value="1"/>
</dbReference>
<name>A0ABS7TAF5_9GAMM</name>
<keyword evidence="1" id="KW-0597">Phosphoprotein</keyword>
<feature type="domain" description="GGDEF" evidence="4">
    <location>
        <begin position="175"/>
        <end position="310"/>
    </location>
</feature>
<dbReference type="PROSITE" id="PS50110">
    <property type="entry name" value="RESPONSE_REGULATORY"/>
    <property type="match status" value="1"/>
</dbReference>
<dbReference type="InterPro" id="IPR029787">
    <property type="entry name" value="Nucleotide_cyclase"/>
</dbReference>
<organism evidence="5 6">
    <name type="scientific">Thermomonas beijingensis</name>
    <dbReference type="NCBI Taxonomy" id="2872701"/>
    <lineage>
        <taxon>Bacteria</taxon>
        <taxon>Pseudomonadati</taxon>
        <taxon>Pseudomonadota</taxon>
        <taxon>Gammaproteobacteria</taxon>
        <taxon>Lysobacterales</taxon>
        <taxon>Lysobacteraceae</taxon>
        <taxon>Thermomonas</taxon>
    </lineage>
</organism>
<dbReference type="SMART" id="SM00052">
    <property type="entry name" value="EAL"/>
    <property type="match status" value="1"/>
</dbReference>
<evidence type="ECO:0000259" key="4">
    <source>
        <dbReference type="PROSITE" id="PS50887"/>
    </source>
</evidence>
<dbReference type="Pfam" id="PF00072">
    <property type="entry name" value="Response_reg"/>
    <property type="match status" value="1"/>
</dbReference>
<dbReference type="CDD" id="cd01948">
    <property type="entry name" value="EAL"/>
    <property type="match status" value="1"/>
</dbReference>
<dbReference type="RefSeq" id="WP_223625411.1">
    <property type="nucleotide sequence ID" value="NZ_JAIQDJ010000001.1"/>
</dbReference>
<dbReference type="InterPro" id="IPR050706">
    <property type="entry name" value="Cyclic-di-GMP_PDE-like"/>
</dbReference>
<dbReference type="PANTHER" id="PTHR33121">
    <property type="entry name" value="CYCLIC DI-GMP PHOSPHODIESTERASE PDEF"/>
    <property type="match status" value="1"/>
</dbReference>
<dbReference type="SUPFAM" id="SSF141868">
    <property type="entry name" value="EAL domain-like"/>
    <property type="match status" value="1"/>
</dbReference>
<dbReference type="SMART" id="SM00448">
    <property type="entry name" value="REC"/>
    <property type="match status" value="1"/>
</dbReference>
<dbReference type="EMBL" id="JAIQDJ010000001">
    <property type="protein sequence ID" value="MBZ4184785.1"/>
    <property type="molecule type" value="Genomic_DNA"/>
</dbReference>
<dbReference type="SMART" id="SM00267">
    <property type="entry name" value="GGDEF"/>
    <property type="match status" value="1"/>
</dbReference>
<gene>
    <name evidence="5" type="ORF">K7B09_00395</name>
</gene>
<sequence>MSSVLPAAVADSNPYRVLIVEDDRSQAMFAEAILRGAGMQAEVVAIPERMMEALERFVPDLVLMDLHMPGTSGTTLTTQIREHTQFSHTPVVFLTGDQDPERELEVLDKGGDDFILKPVRPRHLIAAVQNRIRRARALNESLQTHSMPDRHPVTGLHTRHALMQVLATQLGHRSTGGGALLLELGNPSALRNRYGYAALDGLFNAAGTHLGSLLEHHAIAARLSDNAFLVVVRDLGHGALEGFARRLRDGIGYHDFLVDGEPMRLRCTIGYASFEHAFADTGAVLAATEDATREAHALPAGVAGFVPPELTASDNLIDELRAALAPNGEGLYLAFQPVVAVAGGDEAQFQVLVRMHGADGSVRKAGDFLAAAQAAGLLAQLDRWVMERALALLQQRRAESRPVRLFVSQTPRTLGQDGFAGWLQQALERAGVDGPSLVIDIRQEDAVVHTVLLQQFCEQLVPVGVQFCLSQFRSTEDGNQLLQMLPLGYLRLSSEFARQPLPPALQDEMRTAIERAHRLGLQVIGQAVEDPQAAAALWVAGIDFIQGNLVQRPEQALDFDFQSAAL</sequence>
<comment type="caution">
    <text evidence="5">The sequence shown here is derived from an EMBL/GenBank/DDBJ whole genome shotgun (WGS) entry which is preliminary data.</text>
</comment>
<feature type="domain" description="EAL" evidence="3">
    <location>
        <begin position="313"/>
        <end position="566"/>
    </location>
</feature>
<dbReference type="Pfam" id="PF00563">
    <property type="entry name" value="EAL"/>
    <property type="match status" value="1"/>
</dbReference>
<dbReference type="SUPFAM" id="SSF52172">
    <property type="entry name" value="CheY-like"/>
    <property type="match status" value="1"/>
</dbReference>
<evidence type="ECO:0000259" key="3">
    <source>
        <dbReference type="PROSITE" id="PS50883"/>
    </source>
</evidence>
<dbReference type="Gene3D" id="3.40.50.2300">
    <property type="match status" value="1"/>
</dbReference>
<dbReference type="InterPro" id="IPR011006">
    <property type="entry name" value="CheY-like_superfamily"/>
</dbReference>
<dbReference type="Gene3D" id="3.30.70.270">
    <property type="match status" value="1"/>
</dbReference>
<feature type="modified residue" description="4-aspartylphosphate" evidence="1">
    <location>
        <position position="65"/>
    </location>
</feature>
<evidence type="ECO:0000313" key="5">
    <source>
        <dbReference type="EMBL" id="MBZ4184785.1"/>
    </source>
</evidence>
<dbReference type="Proteomes" id="UP001430290">
    <property type="component" value="Unassembled WGS sequence"/>
</dbReference>